<keyword evidence="2" id="KW-1185">Reference proteome</keyword>
<sequence>MADTIKREELFVVGYRLFQTTSHHGQGEKREEGEIVSDDEKIAKHHSRSQTVYHIVSHLRVNAIADYGIGKLAKLSTRKIELILRKECHSSSHRRDVYRKQRF</sequence>
<organism evidence="1 2">
    <name type="scientific">Fusarium mexicanum</name>
    <dbReference type="NCBI Taxonomy" id="751941"/>
    <lineage>
        <taxon>Eukaryota</taxon>
        <taxon>Fungi</taxon>
        <taxon>Dikarya</taxon>
        <taxon>Ascomycota</taxon>
        <taxon>Pezizomycotina</taxon>
        <taxon>Sordariomycetes</taxon>
        <taxon>Hypocreomycetidae</taxon>
        <taxon>Hypocreales</taxon>
        <taxon>Nectriaceae</taxon>
        <taxon>Fusarium</taxon>
        <taxon>Fusarium fujikuroi species complex</taxon>
    </lineage>
</organism>
<evidence type="ECO:0000313" key="2">
    <source>
        <dbReference type="Proteomes" id="UP000522262"/>
    </source>
</evidence>
<name>A0A8H5IAC2_9HYPO</name>
<gene>
    <name evidence="1" type="ORF">FMEXI_11825</name>
</gene>
<dbReference type="Proteomes" id="UP000522262">
    <property type="component" value="Unassembled WGS sequence"/>
</dbReference>
<reference evidence="1 2" key="1">
    <citation type="submission" date="2020-05" db="EMBL/GenBank/DDBJ databases">
        <title>Identification and distribution of gene clusters putatively required for synthesis of sphingolipid metabolism inhibitors in phylogenetically diverse species of the filamentous fungus Fusarium.</title>
        <authorList>
            <person name="Kim H.-S."/>
            <person name="Busman M."/>
            <person name="Brown D.W."/>
            <person name="Divon H."/>
            <person name="Uhlig S."/>
            <person name="Proctor R.H."/>
        </authorList>
    </citation>
    <scope>NUCLEOTIDE SEQUENCE [LARGE SCALE GENOMIC DNA]</scope>
    <source>
        <strain evidence="1 2">NRRL 53147</strain>
    </source>
</reference>
<evidence type="ECO:0000313" key="1">
    <source>
        <dbReference type="EMBL" id="KAF5533443.1"/>
    </source>
</evidence>
<proteinExistence type="predicted"/>
<dbReference type="EMBL" id="JAAOAM010000332">
    <property type="protein sequence ID" value="KAF5533443.1"/>
    <property type="molecule type" value="Genomic_DNA"/>
</dbReference>
<protein>
    <submittedName>
        <fullName evidence="1">Speckle-type POZ</fullName>
    </submittedName>
</protein>
<comment type="caution">
    <text evidence="1">The sequence shown here is derived from an EMBL/GenBank/DDBJ whole genome shotgun (WGS) entry which is preliminary data.</text>
</comment>
<accession>A0A8H5IAC2</accession>
<dbReference type="AlphaFoldDB" id="A0A8H5IAC2"/>